<reference evidence="2 3" key="1">
    <citation type="submission" date="2024-04" db="EMBL/GenBank/DDBJ databases">
        <authorList>
            <person name="Waldvogel A.-M."/>
            <person name="Schoenle A."/>
        </authorList>
    </citation>
    <scope>NUCLEOTIDE SEQUENCE [LARGE SCALE GENOMIC DNA]</scope>
</reference>
<protein>
    <recommendedName>
        <fullName evidence="4">Secreted protein</fullName>
    </recommendedName>
</protein>
<keyword evidence="1" id="KW-0812">Transmembrane</keyword>
<evidence type="ECO:0000313" key="3">
    <source>
        <dbReference type="Proteomes" id="UP001497482"/>
    </source>
</evidence>
<name>A0AAV2LZ15_KNICA</name>
<evidence type="ECO:0008006" key="4">
    <source>
        <dbReference type="Google" id="ProtNLM"/>
    </source>
</evidence>
<dbReference type="Proteomes" id="UP001497482">
    <property type="component" value="Chromosome 5"/>
</dbReference>
<sequence length="91" mass="9977">MMVVVVVVVVMVVVVVVVVLVLVFGAGFPPLPQVRLLDASLARTSPCVSVRQLKAFRGIFSTSISLFSIWTEAKVVPKFRGWHTPHLFTSL</sequence>
<organism evidence="2 3">
    <name type="scientific">Knipowitschia caucasica</name>
    <name type="common">Caucasian dwarf goby</name>
    <name type="synonym">Pomatoschistus caucasicus</name>
    <dbReference type="NCBI Taxonomy" id="637954"/>
    <lineage>
        <taxon>Eukaryota</taxon>
        <taxon>Metazoa</taxon>
        <taxon>Chordata</taxon>
        <taxon>Craniata</taxon>
        <taxon>Vertebrata</taxon>
        <taxon>Euteleostomi</taxon>
        <taxon>Actinopterygii</taxon>
        <taxon>Neopterygii</taxon>
        <taxon>Teleostei</taxon>
        <taxon>Neoteleostei</taxon>
        <taxon>Acanthomorphata</taxon>
        <taxon>Gobiaria</taxon>
        <taxon>Gobiiformes</taxon>
        <taxon>Gobioidei</taxon>
        <taxon>Gobiidae</taxon>
        <taxon>Gobiinae</taxon>
        <taxon>Knipowitschia</taxon>
    </lineage>
</organism>
<proteinExistence type="predicted"/>
<feature type="transmembrane region" description="Helical" evidence="1">
    <location>
        <begin position="6"/>
        <end position="28"/>
    </location>
</feature>
<gene>
    <name evidence="2" type="ORF">KC01_LOCUS33486</name>
</gene>
<keyword evidence="3" id="KW-1185">Reference proteome</keyword>
<accession>A0AAV2LZ15</accession>
<keyword evidence="1" id="KW-0472">Membrane</keyword>
<evidence type="ECO:0000256" key="1">
    <source>
        <dbReference type="SAM" id="Phobius"/>
    </source>
</evidence>
<dbReference type="EMBL" id="OZ035827">
    <property type="protein sequence ID" value="CAL1606275.1"/>
    <property type="molecule type" value="Genomic_DNA"/>
</dbReference>
<dbReference type="AlphaFoldDB" id="A0AAV2LZ15"/>
<keyword evidence="1" id="KW-1133">Transmembrane helix</keyword>
<evidence type="ECO:0000313" key="2">
    <source>
        <dbReference type="EMBL" id="CAL1606275.1"/>
    </source>
</evidence>